<evidence type="ECO:0000313" key="3">
    <source>
        <dbReference type="EMBL" id="SHI18946.1"/>
    </source>
</evidence>
<organism evidence="3 4">
    <name type="scientific">Ferrimonas marina</name>
    <dbReference type="NCBI Taxonomy" id="299255"/>
    <lineage>
        <taxon>Bacteria</taxon>
        <taxon>Pseudomonadati</taxon>
        <taxon>Pseudomonadota</taxon>
        <taxon>Gammaproteobacteria</taxon>
        <taxon>Alteromonadales</taxon>
        <taxon>Ferrimonadaceae</taxon>
        <taxon>Ferrimonas</taxon>
    </lineage>
</organism>
<dbReference type="Pfam" id="PF01476">
    <property type="entry name" value="LysM"/>
    <property type="match status" value="3"/>
</dbReference>
<dbReference type="FunFam" id="1.10.530.10:FF:000004">
    <property type="entry name" value="Membrane-bound lytic murein transglycosylase D"/>
    <property type="match status" value="1"/>
</dbReference>
<dbReference type="OrthoDB" id="9815002at2"/>
<dbReference type="Pfam" id="PF01464">
    <property type="entry name" value="SLT"/>
    <property type="match status" value="1"/>
</dbReference>
<dbReference type="PANTHER" id="PTHR33734">
    <property type="entry name" value="LYSM DOMAIN-CONTAINING GPI-ANCHORED PROTEIN 2"/>
    <property type="match status" value="1"/>
</dbReference>
<evidence type="ECO:0000256" key="1">
    <source>
        <dbReference type="SAM" id="MobiDB-lite"/>
    </source>
</evidence>
<dbReference type="GO" id="GO:0008932">
    <property type="term" value="F:lytic endotransglycosylase activity"/>
    <property type="evidence" value="ECO:0007669"/>
    <property type="project" value="TreeGrafter"/>
</dbReference>
<gene>
    <name evidence="3" type="ORF">SAMN02745129_4601</name>
</gene>
<feature type="domain" description="LysM" evidence="2">
    <location>
        <begin position="406"/>
        <end position="450"/>
    </location>
</feature>
<protein>
    <submittedName>
        <fullName evidence="3">Membrane-bound lytic murein transglycosylase D</fullName>
    </submittedName>
</protein>
<dbReference type="SUPFAM" id="SSF53955">
    <property type="entry name" value="Lysozyme-like"/>
    <property type="match status" value="1"/>
</dbReference>
<dbReference type="Gene3D" id="3.10.350.10">
    <property type="entry name" value="LysM domain"/>
    <property type="match status" value="3"/>
</dbReference>
<feature type="domain" description="LysM" evidence="2">
    <location>
        <begin position="332"/>
        <end position="375"/>
    </location>
</feature>
<dbReference type="PANTHER" id="PTHR33734:SF22">
    <property type="entry name" value="MEMBRANE-BOUND LYTIC MUREIN TRANSGLYCOSYLASE D"/>
    <property type="match status" value="1"/>
</dbReference>
<sequence>MKLKLSFLAMILALGGCQSLDDKAAKDTNQADTQQAQKTPETVAPATPAEPEPELPPTDVWQRIADQMTLEVPDNERIDRFRQWYINNPNHLNIVSRRAAPFMHLIVEEVERRELPIELALLPIVESSFDVFAYSHGAAAGIWQFTAPMGRHFGLTQNWWYDGRRDVYASTIAAMDMMEYLHGKLHGDWYYALAAYNTGEGRVFRAIRNNRDAGKSTDYFALSLPNETERYVPQLLALADVVKNADKYGIKLEPIANEPALELVDVGSQIDLSLAADLADMSVAELHKLNPGYNRWATAPEGPHTLLLPLDKVDGFQVALADTDNAKRVNWVRYTIKSGDSLSVIAQKYHTRVGIIQSVNKLEGNNIRAGQTLLIPVAAKDQEDYVFSAEQRLARQQSNKRADFKVEHVVKSGDSLWTIARANNVTVQQLAAWNGMAPSDTLRNGRKLVIWVNKIAQNQTKSSVMRQIHYTVRNGDSLARIGQRFNVTVADLIRWNKLEGQKYLQPGQRLTLYVDVTRVQV</sequence>
<dbReference type="SUPFAM" id="SSF54106">
    <property type="entry name" value="LysM domain"/>
    <property type="match status" value="3"/>
</dbReference>
<dbReference type="InterPro" id="IPR036779">
    <property type="entry name" value="LysM_dom_sf"/>
</dbReference>
<feature type="compositionally biased region" description="Polar residues" evidence="1">
    <location>
        <begin position="27"/>
        <end position="38"/>
    </location>
</feature>
<proteinExistence type="predicted"/>
<evidence type="ECO:0000313" key="4">
    <source>
        <dbReference type="Proteomes" id="UP000184268"/>
    </source>
</evidence>
<accession>A0A1M5Z3U1</accession>
<reference evidence="3 4" key="1">
    <citation type="submission" date="2016-11" db="EMBL/GenBank/DDBJ databases">
        <authorList>
            <person name="Jaros S."/>
            <person name="Januszkiewicz K."/>
            <person name="Wedrychowicz H."/>
        </authorList>
    </citation>
    <scope>NUCLEOTIDE SEQUENCE [LARGE SCALE GENOMIC DNA]</scope>
    <source>
        <strain evidence="3 4">DSM 16917</strain>
    </source>
</reference>
<dbReference type="CDD" id="cd00118">
    <property type="entry name" value="LysM"/>
    <property type="match status" value="3"/>
</dbReference>
<dbReference type="AlphaFoldDB" id="A0A1M5Z3U1"/>
<dbReference type="Proteomes" id="UP000184268">
    <property type="component" value="Unassembled WGS sequence"/>
</dbReference>
<dbReference type="EMBL" id="FQXG01000009">
    <property type="protein sequence ID" value="SHI18946.1"/>
    <property type="molecule type" value="Genomic_DNA"/>
</dbReference>
<dbReference type="InterPro" id="IPR018392">
    <property type="entry name" value="LysM"/>
</dbReference>
<evidence type="ECO:0000259" key="2">
    <source>
        <dbReference type="PROSITE" id="PS51782"/>
    </source>
</evidence>
<feature type="region of interest" description="Disordered" evidence="1">
    <location>
        <begin position="25"/>
        <end position="57"/>
    </location>
</feature>
<feature type="domain" description="LysM" evidence="2">
    <location>
        <begin position="468"/>
        <end position="512"/>
    </location>
</feature>
<dbReference type="InterPro" id="IPR023346">
    <property type="entry name" value="Lysozyme-like_dom_sf"/>
</dbReference>
<dbReference type="PROSITE" id="PS51257">
    <property type="entry name" value="PROKAR_LIPOPROTEIN"/>
    <property type="match status" value="1"/>
</dbReference>
<dbReference type="SMART" id="SM00257">
    <property type="entry name" value="LysM"/>
    <property type="match status" value="3"/>
</dbReference>
<name>A0A1M5Z3U1_9GAMM</name>
<keyword evidence="4" id="KW-1185">Reference proteome</keyword>
<dbReference type="InterPro" id="IPR008258">
    <property type="entry name" value="Transglycosylase_SLT_dom_1"/>
</dbReference>
<dbReference type="PROSITE" id="PS51782">
    <property type="entry name" value="LYSM"/>
    <property type="match status" value="3"/>
</dbReference>
<dbReference type="RefSeq" id="WP_067666167.1">
    <property type="nucleotide sequence ID" value="NZ_FQXG01000009.1"/>
</dbReference>
<dbReference type="Gene3D" id="1.10.530.10">
    <property type="match status" value="1"/>
</dbReference>
<dbReference type="STRING" id="299255.SAMN02745129_4601"/>
<dbReference type="CDD" id="cd16894">
    <property type="entry name" value="MltD-like"/>
    <property type="match status" value="1"/>
</dbReference>